<dbReference type="InterPro" id="IPR036582">
    <property type="entry name" value="Mao_N_sf"/>
</dbReference>
<name>A0A2V5KCN9_9BACL</name>
<dbReference type="AlphaFoldDB" id="A0A2V5KCN9"/>
<evidence type="ECO:0000259" key="2">
    <source>
        <dbReference type="Pfam" id="PF07833"/>
    </source>
</evidence>
<reference evidence="3 4" key="1">
    <citation type="submission" date="2018-05" db="EMBL/GenBank/DDBJ databases">
        <title>Paenibacillus flagellatus sp. nov., isolated from selenium mineral soil.</title>
        <authorList>
            <person name="Dai X."/>
        </authorList>
    </citation>
    <scope>NUCLEOTIDE SEQUENCE [LARGE SCALE GENOMIC DNA]</scope>
    <source>
        <strain evidence="3 4">DXL2</strain>
    </source>
</reference>
<feature type="signal peptide" evidence="1">
    <location>
        <begin position="1"/>
        <end position="30"/>
    </location>
</feature>
<keyword evidence="1" id="KW-0732">Signal</keyword>
<keyword evidence="4" id="KW-1185">Reference proteome</keyword>
<evidence type="ECO:0000313" key="3">
    <source>
        <dbReference type="EMBL" id="PYI57385.1"/>
    </source>
</evidence>
<evidence type="ECO:0000256" key="1">
    <source>
        <dbReference type="SAM" id="SignalP"/>
    </source>
</evidence>
<comment type="caution">
    <text evidence="3">The sequence shown here is derived from an EMBL/GenBank/DDBJ whole genome shotgun (WGS) entry which is preliminary data.</text>
</comment>
<evidence type="ECO:0000313" key="4">
    <source>
        <dbReference type="Proteomes" id="UP000247476"/>
    </source>
</evidence>
<organism evidence="3 4">
    <name type="scientific">Paenibacillus flagellatus</name>
    <dbReference type="NCBI Taxonomy" id="2211139"/>
    <lineage>
        <taxon>Bacteria</taxon>
        <taxon>Bacillati</taxon>
        <taxon>Bacillota</taxon>
        <taxon>Bacilli</taxon>
        <taxon>Bacillales</taxon>
        <taxon>Paenibacillaceae</taxon>
        <taxon>Paenibacillus</taxon>
    </lineage>
</organism>
<sequence>MNGTQIGCKILVSSLAIALTIGTAARGASAADTAFINRMAEQYAAFEQKHREQYDGYLKNEKKMYDTYRNQMLSVYNELLRLARADLDEMTALLDNDIRQLKLSYKENSDAFRTYARMADKDRAGEPMDLYEDTMDPDNAGSPMDVFEDSLDPDSAGEAMDLYADEIDPDSAGSALDAYEDDVDPDSAGGIMDRFEDESSVDSAGSVMDRYEDGDITKNEAERRMAEALAKAEADMSKRIGDTRQAVQNRKNSSLQAIRDAWLNAKNAIVRQREKTIADLSAAREKLTGTGISFKPLVPDNWITVIVNGDYMIFEQPPVIVSGNTLVPMRAIFEKLGAEVSWDPDRQAVTAKKEGTTVWLQIDNSIAKVGNRDQSLEVSPRIMNGSTMVPLRFVGEALGADVKWDDSLKTVTIASASQ</sequence>
<accession>A0A2V5KCN9</accession>
<dbReference type="Gene3D" id="3.30.457.10">
    <property type="entry name" value="Copper amine oxidase-like, N-terminal domain"/>
    <property type="match status" value="1"/>
</dbReference>
<feature type="chain" id="PRO_5016178032" description="Copper amine oxidase-like N-terminal domain-containing protein" evidence="1">
    <location>
        <begin position="31"/>
        <end position="418"/>
    </location>
</feature>
<dbReference type="EMBL" id="QJVJ01000001">
    <property type="protein sequence ID" value="PYI57385.1"/>
    <property type="molecule type" value="Genomic_DNA"/>
</dbReference>
<dbReference type="SUPFAM" id="SSF55383">
    <property type="entry name" value="Copper amine oxidase, domain N"/>
    <property type="match status" value="1"/>
</dbReference>
<dbReference type="InterPro" id="IPR012854">
    <property type="entry name" value="Cu_amine_oxidase-like_N"/>
</dbReference>
<proteinExistence type="predicted"/>
<dbReference type="OrthoDB" id="2665331at2"/>
<dbReference type="RefSeq" id="WP_110838425.1">
    <property type="nucleotide sequence ID" value="NZ_QJVJ01000001.1"/>
</dbReference>
<protein>
    <recommendedName>
        <fullName evidence="2">Copper amine oxidase-like N-terminal domain-containing protein</fullName>
    </recommendedName>
</protein>
<dbReference type="Proteomes" id="UP000247476">
    <property type="component" value="Unassembled WGS sequence"/>
</dbReference>
<feature type="domain" description="Copper amine oxidase-like N-terminal" evidence="2">
    <location>
        <begin position="307"/>
        <end position="413"/>
    </location>
</feature>
<gene>
    <name evidence="3" type="ORF">DLM86_02810</name>
</gene>
<dbReference type="Pfam" id="PF07833">
    <property type="entry name" value="Cu_amine_oxidN1"/>
    <property type="match status" value="1"/>
</dbReference>